<dbReference type="InterPro" id="IPR000587">
    <property type="entry name" value="Creatinase_N"/>
</dbReference>
<dbReference type="Gene3D" id="3.90.230.10">
    <property type="entry name" value="Creatinase/methionine aminopeptidase superfamily"/>
    <property type="match status" value="1"/>
</dbReference>
<dbReference type="RefSeq" id="WP_256619030.1">
    <property type="nucleotide sequence ID" value="NZ_JANIBC010000004.1"/>
</dbReference>
<protein>
    <submittedName>
        <fullName evidence="4">Xaa-Pro peptidase family protein</fullName>
    </submittedName>
</protein>
<feature type="domain" description="Peptidase M24" evidence="2">
    <location>
        <begin position="195"/>
        <end position="400"/>
    </location>
</feature>
<feature type="signal peptide" evidence="1">
    <location>
        <begin position="1"/>
        <end position="27"/>
    </location>
</feature>
<gene>
    <name evidence="4" type="ORF">NOG11_07125</name>
</gene>
<dbReference type="SUPFAM" id="SSF53092">
    <property type="entry name" value="Creatinase/prolidase N-terminal domain"/>
    <property type="match status" value="1"/>
</dbReference>
<comment type="caution">
    <text evidence="4">The sequence shown here is derived from an EMBL/GenBank/DDBJ whole genome shotgun (WGS) entry which is preliminary data.</text>
</comment>
<evidence type="ECO:0000256" key="1">
    <source>
        <dbReference type="SAM" id="SignalP"/>
    </source>
</evidence>
<dbReference type="AlphaFoldDB" id="A0A9X2RK16"/>
<reference evidence="4" key="1">
    <citation type="submission" date="2022-07" db="EMBL/GenBank/DDBJ databases">
        <title>Parvularcula maris sp. nov., an algicidal bacterium isolated from seawater.</title>
        <authorList>
            <person name="Li F."/>
        </authorList>
    </citation>
    <scope>NUCLEOTIDE SEQUENCE</scope>
    <source>
        <strain evidence="4">BGMRC 0090</strain>
    </source>
</reference>
<proteinExistence type="predicted"/>
<dbReference type="PANTHER" id="PTHR46112:SF3">
    <property type="entry name" value="AMINOPEPTIDASE YPDF"/>
    <property type="match status" value="1"/>
</dbReference>
<dbReference type="PANTHER" id="PTHR46112">
    <property type="entry name" value="AMINOPEPTIDASE"/>
    <property type="match status" value="1"/>
</dbReference>
<dbReference type="SUPFAM" id="SSF55920">
    <property type="entry name" value="Creatinase/aminopeptidase"/>
    <property type="match status" value="1"/>
</dbReference>
<dbReference type="InterPro" id="IPR029149">
    <property type="entry name" value="Creatin/AminoP/Spt16_N"/>
</dbReference>
<dbReference type="PROSITE" id="PS51318">
    <property type="entry name" value="TAT"/>
    <property type="match status" value="1"/>
</dbReference>
<keyword evidence="5" id="KW-1185">Reference proteome</keyword>
<dbReference type="InterPro" id="IPR036005">
    <property type="entry name" value="Creatinase/aminopeptidase-like"/>
</dbReference>
<feature type="domain" description="Creatinase N-terminal" evidence="3">
    <location>
        <begin position="53"/>
        <end position="187"/>
    </location>
</feature>
<keyword evidence="1" id="KW-0732">Signal</keyword>
<evidence type="ECO:0000313" key="4">
    <source>
        <dbReference type="EMBL" id="MCQ8185162.1"/>
    </source>
</evidence>
<organism evidence="4 5">
    <name type="scientific">Parvularcula maris</name>
    <dbReference type="NCBI Taxonomy" id="2965077"/>
    <lineage>
        <taxon>Bacteria</taxon>
        <taxon>Pseudomonadati</taxon>
        <taxon>Pseudomonadota</taxon>
        <taxon>Alphaproteobacteria</taxon>
        <taxon>Parvularculales</taxon>
        <taxon>Parvularculaceae</taxon>
        <taxon>Parvularcula</taxon>
    </lineage>
</organism>
<dbReference type="Pfam" id="PF01321">
    <property type="entry name" value="Creatinase_N"/>
    <property type="match status" value="1"/>
</dbReference>
<dbReference type="InterPro" id="IPR000994">
    <property type="entry name" value="Pept_M24"/>
</dbReference>
<dbReference type="Proteomes" id="UP001142610">
    <property type="component" value="Unassembled WGS sequence"/>
</dbReference>
<dbReference type="InterPro" id="IPR006311">
    <property type="entry name" value="TAT_signal"/>
</dbReference>
<dbReference type="EMBL" id="JANIBC010000004">
    <property type="protein sequence ID" value="MCQ8185162.1"/>
    <property type="molecule type" value="Genomic_DNA"/>
</dbReference>
<dbReference type="Gene3D" id="3.40.350.10">
    <property type="entry name" value="Creatinase/prolidase N-terminal domain"/>
    <property type="match status" value="1"/>
</dbReference>
<evidence type="ECO:0000259" key="3">
    <source>
        <dbReference type="Pfam" id="PF01321"/>
    </source>
</evidence>
<accession>A0A9X2RK16</accession>
<dbReference type="Pfam" id="PF00557">
    <property type="entry name" value="Peptidase_M24"/>
    <property type="match status" value="1"/>
</dbReference>
<evidence type="ECO:0000313" key="5">
    <source>
        <dbReference type="Proteomes" id="UP001142610"/>
    </source>
</evidence>
<name>A0A9X2RK16_9PROT</name>
<feature type="chain" id="PRO_5040897372" evidence="1">
    <location>
        <begin position="28"/>
        <end position="417"/>
    </location>
</feature>
<evidence type="ECO:0000259" key="2">
    <source>
        <dbReference type="Pfam" id="PF00557"/>
    </source>
</evidence>
<sequence>MFSRRNVLAGTGGLAALSLAAPGSSFALNQKASRPTGPGTPPPPISREERLARLAKLQAEMKARGVGMMVIEPGASMVYFSGLRWWRSERPTLLLVPAEGRPGIVTPYFEEPSIQETVGVPAEVRTWHENEDPFAVAASFAKDWKAAGGKIGIEETARFFVADGIAKALPGAETVPGAPMVRACRMIKTPAELALMQHATDVTMAAYRDVFAAIAPGMTSGEVSALMSERTRAYGGDVQFSMVLLNEASAYPHGTSAPQEVREGGIVLMDCGCAVHDYESDVSRTFVLGEPTKKQREVFATVKRGQEIALEEAQVGVEAGAVDRAVRRYYESLGWGPAYRTPGLSHRLGHGIGMEGHEPINLVESETTKLAPGMCFSNEPGLYTFGEFGVRLEDCFTVTEDGPKLFSGLQASLTALA</sequence>
<dbReference type="InterPro" id="IPR050659">
    <property type="entry name" value="Peptidase_M24B"/>
</dbReference>